<dbReference type="Gene3D" id="1.20.1530.20">
    <property type="match status" value="1"/>
</dbReference>
<feature type="transmembrane region" description="Helical" evidence="9">
    <location>
        <begin position="154"/>
        <end position="173"/>
    </location>
</feature>
<evidence type="ECO:0000256" key="5">
    <source>
        <dbReference type="ARBA" id="ARBA00022692"/>
    </source>
</evidence>
<evidence type="ECO:0000256" key="1">
    <source>
        <dbReference type="ARBA" id="ARBA00004651"/>
    </source>
</evidence>
<organism evidence="11 12">
    <name type="scientific">Sediminibacterium ginsengisoli</name>
    <dbReference type="NCBI Taxonomy" id="413434"/>
    <lineage>
        <taxon>Bacteria</taxon>
        <taxon>Pseudomonadati</taxon>
        <taxon>Bacteroidota</taxon>
        <taxon>Chitinophagia</taxon>
        <taxon>Chitinophagales</taxon>
        <taxon>Chitinophagaceae</taxon>
        <taxon>Sediminibacterium</taxon>
    </lineage>
</organism>
<evidence type="ECO:0000256" key="2">
    <source>
        <dbReference type="ARBA" id="ARBA00022448"/>
    </source>
</evidence>
<dbReference type="EMBL" id="FUWH01000006">
    <property type="protein sequence ID" value="SJZ93372.1"/>
    <property type="molecule type" value="Genomic_DNA"/>
</dbReference>
<evidence type="ECO:0000256" key="7">
    <source>
        <dbReference type="ARBA" id="ARBA00023065"/>
    </source>
</evidence>
<dbReference type="STRING" id="413434.SAMN04488132_106143"/>
<feature type="transmembrane region" description="Helical" evidence="9">
    <location>
        <begin position="341"/>
        <end position="358"/>
    </location>
</feature>
<dbReference type="GO" id="GO:0015297">
    <property type="term" value="F:antiporter activity"/>
    <property type="evidence" value="ECO:0007669"/>
    <property type="project" value="UniProtKB-KW"/>
</dbReference>
<gene>
    <name evidence="11" type="ORF">SAMN04488132_106143</name>
</gene>
<dbReference type="Pfam" id="PF00999">
    <property type="entry name" value="Na_H_Exchanger"/>
    <property type="match status" value="1"/>
</dbReference>
<feature type="transmembrane region" description="Helical" evidence="9">
    <location>
        <begin position="185"/>
        <end position="207"/>
    </location>
</feature>
<dbReference type="InterPro" id="IPR006153">
    <property type="entry name" value="Cation/H_exchanger_TM"/>
</dbReference>
<feature type="transmembrane region" description="Helical" evidence="9">
    <location>
        <begin position="6"/>
        <end position="23"/>
    </location>
</feature>
<dbReference type="PANTHER" id="PTHR32507">
    <property type="entry name" value="NA(+)/H(+) ANTIPORTER 1"/>
    <property type="match status" value="1"/>
</dbReference>
<accession>A0A1T4PPB1</accession>
<feature type="transmembrane region" description="Helical" evidence="9">
    <location>
        <begin position="310"/>
        <end position="329"/>
    </location>
</feature>
<dbReference type="OrthoDB" id="643057at2"/>
<evidence type="ECO:0000256" key="8">
    <source>
        <dbReference type="ARBA" id="ARBA00023136"/>
    </source>
</evidence>
<keyword evidence="5 9" id="KW-0812">Transmembrane</keyword>
<name>A0A1T4PPB1_9BACT</name>
<dbReference type="AlphaFoldDB" id="A0A1T4PPB1"/>
<dbReference type="InterPro" id="IPR038770">
    <property type="entry name" value="Na+/solute_symporter_sf"/>
</dbReference>
<feature type="transmembrane region" description="Helical" evidence="9">
    <location>
        <begin position="276"/>
        <end position="298"/>
    </location>
</feature>
<evidence type="ECO:0000256" key="3">
    <source>
        <dbReference type="ARBA" id="ARBA00022449"/>
    </source>
</evidence>
<evidence type="ECO:0000256" key="4">
    <source>
        <dbReference type="ARBA" id="ARBA00022475"/>
    </source>
</evidence>
<keyword evidence="4" id="KW-1003">Cell membrane</keyword>
<keyword evidence="8 9" id="KW-0472">Membrane</keyword>
<keyword evidence="6 9" id="KW-1133">Transmembrane helix</keyword>
<reference evidence="11 12" key="1">
    <citation type="submission" date="2017-02" db="EMBL/GenBank/DDBJ databases">
        <authorList>
            <person name="Peterson S.W."/>
        </authorList>
    </citation>
    <scope>NUCLEOTIDE SEQUENCE [LARGE SCALE GENOMIC DNA]</scope>
    <source>
        <strain evidence="11 12">DSM 22335</strain>
    </source>
</reference>
<proteinExistence type="predicted"/>
<evidence type="ECO:0000256" key="9">
    <source>
        <dbReference type="SAM" id="Phobius"/>
    </source>
</evidence>
<dbReference type="Proteomes" id="UP000190888">
    <property type="component" value="Unassembled WGS sequence"/>
</dbReference>
<keyword evidence="7" id="KW-0406">Ion transport</keyword>
<dbReference type="GO" id="GO:0005886">
    <property type="term" value="C:plasma membrane"/>
    <property type="evidence" value="ECO:0007669"/>
    <property type="project" value="UniProtKB-SubCell"/>
</dbReference>
<keyword evidence="3" id="KW-0050">Antiport</keyword>
<feature type="transmembrane region" description="Helical" evidence="9">
    <location>
        <begin position="235"/>
        <end position="255"/>
    </location>
</feature>
<feature type="domain" description="Cation/H+ exchanger transmembrane" evidence="10">
    <location>
        <begin position="19"/>
        <end position="380"/>
    </location>
</feature>
<evidence type="ECO:0000259" key="10">
    <source>
        <dbReference type="Pfam" id="PF00999"/>
    </source>
</evidence>
<sequence>MGSLSTEWILIILCLVVVVSYLFSILSRYIRVPSVLLLLMAGMITRAVTDARDINIVFPARLTEFLGVIGLIMIVLEAGLDLKLGRSKLSLIRSSFFSAIVIFFLSAGGIAAVLYYWLHEPLHNCIVYAIPMAIMSSAIVIPSLHQLTEAKKEFLVYEASFADIIGVLVFNYFADHTELTGSSLVQFFGNIVVAVVLSFLFSFLLFVILAKSRLNVKFFLIFALLIFLYESGKMMHLPSLIIILFFGLLMNNWSLIRSRRIRNAFPEEKVKETTQFLHSITAETSFLIRTFFFILFGYSIDVKLMFSQDVMLIGGLIVLILLVTRFLYLRFFLRESVYPEVVFIPRGLVTILLFYKIPGIFRLSSFNEGIVFFVILVTSFIMMLGMLFYKAAPVEIQSNEQL</sequence>
<comment type="subcellular location">
    <subcellularLocation>
        <location evidence="1">Cell membrane</location>
        <topology evidence="1">Multi-pass membrane protein</topology>
    </subcellularLocation>
</comment>
<feature type="transmembrane region" description="Helical" evidence="9">
    <location>
        <begin position="370"/>
        <end position="389"/>
    </location>
</feature>
<keyword evidence="12" id="KW-1185">Reference proteome</keyword>
<protein>
    <submittedName>
        <fullName evidence="11">Kef-type K+ transport system, membrane component KefB</fullName>
    </submittedName>
</protein>
<evidence type="ECO:0000256" key="6">
    <source>
        <dbReference type="ARBA" id="ARBA00022989"/>
    </source>
</evidence>
<feature type="transmembrane region" description="Helical" evidence="9">
    <location>
        <begin position="96"/>
        <end position="118"/>
    </location>
</feature>
<feature type="transmembrane region" description="Helical" evidence="9">
    <location>
        <begin position="54"/>
        <end position="76"/>
    </location>
</feature>
<dbReference type="RefSeq" id="WP_078831717.1">
    <property type="nucleotide sequence ID" value="NZ_FUWH01000006.1"/>
</dbReference>
<dbReference type="GO" id="GO:1902600">
    <property type="term" value="P:proton transmembrane transport"/>
    <property type="evidence" value="ECO:0007669"/>
    <property type="project" value="InterPro"/>
</dbReference>
<keyword evidence="2" id="KW-0813">Transport</keyword>
<evidence type="ECO:0000313" key="12">
    <source>
        <dbReference type="Proteomes" id="UP000190888"/>
    </source>
</evidence>
<evidence type="ECO:0000313" key="11">
    <source>
        <dbReference type="EMBL" id="SJZ93372.1"/>
    </source>
</evidence>
<feature type="transmembrane region" description="Helical" evidence="9">
    <location>
        <begin position="124"/>
        <end position="142"/>
    </location>
</feature>
<dbReference type="PANTHER" id="PTHR32507:SF0">
    <property type="entry name" value="NA(+)_H(+) ANTIPORTER 2-RELATED"/>
    <property type="match status" value="1"/>
</dbReference>